<organism evidence="1 2">
    <name type="scientific">Jannaschia seosinensis</name>
    <dbReference type="NCBI Taxonomy" id="313367"/>
    <lineage>
        <taxon>Bacteria</taxon>
        <taxon>Pseudomonadati</taxon>
        <taxon>Pseudomonadota</taxon>
        <taxon>Alphaproteobacteria</taxon>
        <taxon>Rhodobacterales</taxon>
        <taxon>Roseobacteraceae</taxon>
        <taxon>Jannaschia</taxon>
    </lineage>
</organism>
<evidence type="ECO:0000313" key="2">
    <source>
        <dbReference type="Proteomes" id="UP000049455"/>
    </source>
</evidence>
<protein>
    <submittedName>
        <fullName evidence="1">Uncharacterized protein</fullName>
    </submittedName>
</protein>
<reference evidence="1 2" key="1">
    <citation type="submission" date="2015-09" db="EMBL/GenBank/DDBJ databases">
        <authorList>
            <person name="Jackson K.R."/>
            <person name="Lunt B.L."/>
            <person name="Fisher J.N.B."/>
            <person name="Gardner A.V."/>
            <person name="Bailey M.E."/>
            <person name="Deus L.M."/>
            <person name="Earl A.S."/>
            <person name="Gibby P.D."/>
            <person name="Hartmann K.A."/>
            <person name="Liu J.E."/>
            <person name="Manci A.M."/>
            <person name="Nielsen D.A."/>
            <person name="Solomon M.B."/>
            <person name="Breakwell D.P."/>
            <person name="Burnett S.H."/>
            <person name="Grose J.H."/>
        </authorList>
    </citation>
    <scope>NUCLEOTIDE SEQUENCE [LARGE SCALE GENOMIC DNA]</scope>
    <source>
        <strain evidence="1 2">CECT 7799</strain>
    </source>
</reference>
<keyword evidence="2" id="KW-1185">Reference proteome</keyword>
<name>A0A0M7BB12_9RHOB</name>
<dbReference type="EMBL" id="CYPR01000140">
    <property type="protein sequence ID" value="CUH39379.1"/>
    <property type="molecule type" value="Genomic_DNA"/>
</dbReference>
<evidence type="ECO:0000313" key="1">
    <source>
        <dbReference type="EMBL" id="CUH39379.1"/>
    </source>
</evidence>
<sequence length="65" mass="7430">MKYYIKTEANERGDHVVHREDCQFLPREDGRKALGDAASCETALRRAKDEYPEPKPCHTCCSECA</sequence>
<dbReference type="STRING" id="313367.JSE7799_02104"/>
<gene>
    <name evidence="1" type="ORF">JSE7799_02104</name>
</gene>
<accession>A0A0M7BB12</accession>
<dbReference type="RefSeq" id="WP_055663575.1">
    <property type="nucleotide sequence ID" value="NZ_CYPR01000140.1"/>
</dbReference>
<proteinExistence type="predicted"/>
<dbReference type="Proteomes" id="UP000049455">
    <property type="component" value="Unassembled WGS sequence"/>
</dbReference>
<dbReference type="AlphaFoldDB" id="A0A0M7BB12"/>